<dbReference type="PROSITE" id="PS00070">
    <property type="entry name" value="ALDEHYDE_DEHYDR_CYS"/>
    <property type="match status" value="1"/>
</dbReference>
<dbReference type="EMBL" id="JAPTGC010000003">
    <property type="protein sequence ID" value="MCZ0862157.1"/>
    <property type="molecule type" value="Genomic_DNA"/>
</dbReference>
<keyword evidence="2" id="KW-0560">Oxidoreductase</keyword>
<dbReference type="PANTHER" id="PTHR43570:SF16">
    <property type="entry name" value="ALDEHYDE DEHYDROGENASE TYPE III, ISOFORM Q"/>
    <property type="match status" value="1"/>
</dbReference>
<evidence type="ECO:0000313" key="5">
    <source>
        <dbReference type="Proteomes" id="UP001141336"/>
    </source>
</evidence>
<dbReference type="RefSeq" id="WP_268922373.1">
    <property type="nucleotide sequence ID" value="NZ_JAPTGC010000003.1"/>
</dbReference>
<dbReference type="Proteomes" id="UP001141336">
    <property type="component" value="Unassembled WGS sequence"/>
</dbReference>
<dbReference type="SUPFAM" id="SSF53720">
    <property type="entry name" value="ALDH-like"/>
    <property type="match status" value="1"/>
</dbReference>
<keyword evidence="5" id="KW-1185">Reference proteome</keyword>
<gene>
    <name evidence="4" type="ORF">O0S09_02660</name>
</gene>
<organism evidence="4 5">
    <name type="scientific">Methanocorpusculum vombati</name>
    <dbReference type="NCBI Taxonomy" id="3002864"/>
    <lineage>
        <taxon>Archaea</taxon>
        <taxon>Methanobacteriati</taxon>
        <taxon>Methanobacteriota</taxon>
        <taxon>Stenosarchaea group</taxon>
        <taxon>Methanomicrobia</taxon>
        <taxon>Methanomicrobiales</taxon>
        <taxon>Methanocorpusculaceae</taxon>
        <taxon>Methanocorpusculum</taxon>
    </lineage>
</organism>
<evidence type="ECO:0000259" key="3">
    <source>
        <dbReference type="Pfam" id="PF00171"/>
    </source>
</evidence>
<evidence type="ECO:0000256" key="2">
    <source>
        <dbReference type="ARBA" id="ARBA00023002"/>
    </source>
</evidence>
<feature type="domain" description="Aldehyde dehydrogenase" evidence="3">
    <location>
        <begin position="14"/>
        <end position="426"/>
    </location>
</feature>
<dbReference type="InterPro" id="IPR016160">
    <property type="entry name" value="Ald_DH_CS_CYS"/>
</dbReference>
<protein>
    <submittedName>
        <fullName evidence="4">Aldehyde dehydrogenase family protein</fullName>
    </submittedName>
</protein>
<dbReference type="InterPro" id="IPR016163">
    <property type="entry name" value="Ald_DH_C"/>
</dbReference>
<reference evidence="4" key="1">
    <citation type="submission" date="2022-12" db="EMBL/GenBank/DDBJ databases">
        <title>Isolation and characterisation of novel Methanocorpusculum spp. from native Australian herbivores indicates the genus is ancestrally host-associated.</title>
        <authorList>
            <person name="Volmer J.G."/>
            <person name="Soo R.M."/>
            <person name="Evans P.N."/>
            <person name="Hoedt E.C."/>
            <person name="Astorga Alsina A.L."/>
            <person name="Woodcroft B.J."/>
            <person name="Tyson G.W."/>
            <person name="Hugenholtz P."/>
            <person name="Morrison M."/>
        </authorList>
    </citation>
    <scope>NUCLEOTIDE SEQUENCE</scope>
    <source>
        <strain evidence="4">CW153</strain>
    </source>
</reference>
<accession>A0ABT4IK94</accession>
<dbReference type="InterPro" id="IPR016162">
    <property type="entry name" value="Ald_DH_N"/>
</dbReference>
<evidence type="ECO:0000256" key="1">
    <source>
        <dbReference type="ARBA" id="ARBA00009986"/>
    </source>
</evidence>
<dbReference type="PIRSF" id="PIRSF036492">
    <property type="entry name" value="ALDH"/>
    <property type="match status" value="1"/>
</dbReference>
<comment type="caution">
    <text evidence="4">The sequence shown here is derived from an EMBL/GenBank/DDBJ whole genome shotgun (WGS) entry which is preliminary data.</text>
</comment>
<dbReference type="Gene3D" id="3.40.605.10">
    <property type="entry name" value="Aldehyde Dehydrogenase, Chain A, domain 1"/>
    <property type="match status" value="1"/>
</dbReference>
<comment type="similarity">
    <text evidence="1">Belongs to the aldehyde dehydrogenase family.</text>
</comment>
<dbReference type="Gene3D" id="3.40.309.10">
    <property type="entry name" value="Aldehyde Dehydrogenase, Chain A, domain 2"/>
    <property type="match status" value="1"/>
</dbReference>
<proteinExistence type="inferred from homology"/>
<dbReference type="Pfam" id="PF00171">
    <property type="entry name" value="Aldedh"/>
    <property type="match status" value="1"/>
</dbReference>
<sequence length="459" mass="50752">MTQDEEPAGTPNICASLREHFASGKTLPLPARKNALASLRNAILRHEDDILRALSADLGRPAFEAYTFEIAPVLREIETLEKNLGKWTRPKKIRTPLLLFSAKTEIRTEPHGLVLIIAPWNYPFHLLMMPIAGALACGNVIIAKPSRRAPETLRITRTILTEAFPTDPWVTLLPEISLSEPYDYIFFTGGIETGRKIAAAAADHLTPVTLELGGRNPCIIDETANLDITARRIAWGKYINAGQTCIAPDHLLVHDSVRDLLVDKISAEITAFYGENPTASPNYGKIITSQEYDRLLGYCTPDRILRQCGIHNPGDRKLAPTLLAATPGDPVTRTETFGPVLPVITWRTPADLNDLIPKTPLALYIFTADTAFAHQLITRHPSGGACINDCLIQIANGSAPFGGVGTSGMGCYHARYSIDTFSRKRTIITRKTTPDPALRYPPYTQTALEKIRKYRRRLF</sequence>
<dbReference type="PANTHER" id="PTHR43570">
    <property type="entry name" value="ALDEHYDE DEHYDROGENASE"/>
    <property type="match status" value="1"/>
</dbReference>
<evidence type="ECO:0000313" key="4">
    <source>
        <dbReference type="EMBL" id="MCZ0862157.1"/>
    </source>
</evidence>
<dbReference type="InterPro" id="IPR012394">
    <property type="entry name" value="Aldehyde_DH_NAD(P)"/>
</dbReference>
<name>A0ABT4IK94_9EURY</name>
<dbReference type="InterPro" id="IPR015590">
    <property type="entry name" value="Aldehyde_DH_dom"/>
</dbReference>
<dbReference type="InterPro" id="IPR016161">
    <property type="entry name" value="Ald_DH/histidinol_DH"/>
</dbReference>